<comment type="similarity">
    <text evidence="2">Belongs to the thioredoxin family. DsbA subfamily.</text>
</comment>
<dbReference type="AlphaFoldDB" id="A0A560F076"/>
<comment type="function">
    <text evidence="1">May be required for disulfide bond formation in some proteins.</text>
</comment>
<evidence type="ECO:0000313" key="12">
    <source>
        <dbReference type="Proteomes" id="UP000319859"/>
    </source>
</evidence>
<keyword evidence="6" id="KW-0676">Redox-active center</keyword>
<evidence type="ECO:0000256" key="6">
    <source>
        <dbReference type="ARBA" id="ARBA00023284"/>
    </source>
</evidence>
<feature type="domain" description="Thioredoxin" evidence="10">
    <location>
        <begin position="18"/>
        <end position="220"/>
    </location>
</feature>
<dbReference type="RefSeq" id="WP_145752007.1">
    <property type="nucleotide sequence ID" value="NZ_VITN01000016.1"/>
</dbReference>
<proteinExistence type="inferred from homology"/>
<evidence type="ECO:0000256" key="7">
    <source>
        <dbReference type="SAM" id="MobiDB-lite"/>
    </source>
</evidence>
<keyword evidence="4" id="KW-0560">Oxidoreductase</keyword>
<dbReference type="Gene3D" id="1.10.40.80">
    <property type="match status" value="1"/>
</dbReference>
<evidence type="ECO:0000256" key="9">
    <source>
        <dbReference type="SAM" id="SignalP"/>
    </source>
</evidence>
<feature type="region of interest" description="Disordered" evidence="7">
    <location>
        <begin position="221"/>
        <end position="268"/>
    </location>
</feature>
<sequence length="297" mass="30565">MNLHLRNSLAAALVAAGALAGVLAAGAAHAQTADAPVTIDVASATSPRVLGDVKAPIVLEEYASFTCPHCAHFEEAFLPQLKADFIDTGQVQLVFHDFPLDQLAFAAEMAARCLPPDRYTAAKGLIFKTQAQWEHADDPLKALQQTLRLGGMSDATFTACLSNKPLQDFITQSRLDASEKLGVDGTPTFFIKKGDAMVEKIDNLREYSQLSEALVKAGAKAPANPAPAPAANGAPADQAATPASTTPASTTPASTPATGAPAAPAAATGPSTGLIAGGIVAALVVLGGIFMLTRRKK</sequence>
<evidence type="ECO:0000256" key="1">
    <source>
        <dbReference type="ARBA" id="ARBA00003565"/>
    </source>
</evidence>
<protein>
    <submittedName>
        <fullName evidence="11">Protein-disulfide isomerase</fullName>
    </submittedName>
</protein>
<organism evidence="11 12">
    <name type="scientific">Nitrospirillum amazonense</name>
    <dbReference type="NCBI Taxonomy" id="28077"/>
    <lineage>
        <taxon>Bacteria</taxon>
        <taxon>Pseudomonadati</taxon>
        <taxon>Pseudomonadota</taxon>
        <taxon>Alphaproteobacteria</taxon>
        <taxon>Rhodospirillales</taxon>
        <taxon>Azospirillaceae</taxon>
        <taxon>Nitrospirillum</taxon>
    </lineage>
</organism>
<gene>
    <name evidence="11" type="ORF">FBZ89_11614</name>
</gene>
<comment type="caution">
    <text evidence="11">The sequence shown here is derived from an EMBL/GenBank/DDBJ whole genome shotgun (WGS) entry which is preliminary data.</text>
</comment>
<dbReference type="InterPro" id="IPR013766">
    <property type="entry name" value="Thioredoxin_domain"/>
</dbReference>
<dbReference type="GO" id="GO:0016853">
    <property type="term" value="F:isomerase activity"/>
    <property type="evidence" value="ECO:0007669"/>
    <property type="project" value="UniProtKB-KW"/>
</dbReference>
<evidence type="ECO:0000313" key="11">
    <source>
        <dbReference type="EMBL" id="TWB15036.1"/>
    </source>
</evidence>
<dbReference type="SUPFAM" id="SSF52833">
    <property type="entry name" value="Thioredoxin-like"/>
    <property type="match status" value="1"/>
</dbReference>
<dbReference type="PANTHER" id="PTHR13887">
    <property type="entry name" value="GLUTATHIONE S-TRANSFERASE KAPPA"/>
    <property type="match status" value="1"/>
</dbReference>
<keyword evidence="8" id="KW-0472">Membrane</keyword>
<keyword evidence="3 9" id="KW-0732">Signal</keyword>
<evidence type="ECO:0000256" key="3">
    <source>
        <dbReference type="ARBA" id="ARBA00022729"/>
    </source>
</evidence>
<dbReference type="Pfam" id="PF13462">
    <property type="entry name" value="Thioredoxin_4"/>
    <property type="match status" value="1"/>
</dbReference>
<keyword evidence="5" id="KW-1015">Disulfide bond</keyword>
<dbReference type="Proteomes" id="UP000319859">
    <property type="component" value="Unassembled WGS sequence"/>
</dbReference>
<dbReference type="PANTHER" id="PTHR13887:SF14">
    <property type="entry name" value="DISULFIDE BOND FORMATION PROTEIN D"/>
    <property type="match status" value="1"/>
</dbReference>
<evidence type="ECO:0000256" key="8">
    <source>
        <dbReference type="SAM" id="Phobius"/>
    </source>
</evidence>
<dbReference type="CDD" id="cd02972">
    <property type="entry name" value="DsbA_family"/>
    <property type="match status" value="1"/>
</dbReference>
<dbReference type="PROSITE" id="PS51352">
    <property type="entry name" value="THIOREDOXIN_2"/>
    <property type="match status" value="1"/>
</dbReference>
<evidence type="ECO:0000256" key="5">
    <source>
        <dbReference type="ARBA" id="ARBA00023157"/>
    </source>
</evidence>
<dbReference type="InterPro" id="IPR012336">
    <property type="entry name" value="Thioredoxin-like_fold"/>
</dbReference>
<evidence type="ECO:0000256" key="4">
    <source>
        <dbReference type="ARBA" id="ARBA00023002"/>
    </source>
</evidence>
<keyword evidence="8" id="KW-1133">Transmembrane helix</keyword>
<dbReference type="EMBL" id="VITN01000016">
    <property type="protein sequence ID" value="TWB15036.1"/>
    <property type="molecule type" value="Genomic_DNA"/>
</dbReference>
<feature type="chain" id="PRO_5021720963" evidence="9">
    <location>
        <begin position="31"/>
        <end position="297"/>
    </location>
</feature>
<name>A0A560F076_9PROT</name>
<feature type="signal peptide" evidence="9">
    <location>
        <begin position="1"/>
        <end position="30"/>
    </location>
</feature>
<accession>A0A560F076</accession>
<evidence type="ECO:0000256" key="2">
    <source>
        <dbReference type="ARBA" id="ARBA00005791"/>
    </source>
</evidence>
<keyword evidence="8" id="KW-0812">Transmembrane</keyword>
<feature type="transmembrane region" description="Helical" evidence="8">
    <location>
        <begin position="274"/>
        <end position="293"/>
    </location>
</feature>
<dbReference type="OrthoDB" id="8478320at2"/>
<reference evidence="11 12" key="1">
    <citation type="submission" date="2019-06" db="EMBL/GenBank/DDBJ databases">
        <title>Genomic Encyclopedia of Type Strains, Phase IV (KMG-V): Genome sequencing to study the core and pangenomes of soil and plant-associated prokaryotes.</title>
        <authorList>
            <person name="Whitman W."/>
        </authorList>
    </citation>
    <scope>NUCLEOTIDE SEQUENCE [LARGE SCALE GENOMIC DNA]</scope>
    <source>
        <strain evidence="11 12">BR 11880</strain>
    </source>
</reference>
<dbReference type="GO" id="GO:0016491">
    <property type="term" value="F:oxidoreductase activity"/>
    <property type="evidence" value="ECO:0007669"/>
    <property type="project" value="UniProtKB-KW"/>
</dbReference>
<evidence type="ECO:0000259" key="10">
    <source>
        <dbReference type="PROSITE" id="PS51352"/>
    </source>
</evidence>
<keyword evidence="11" id="KW-0413">Isomerase</keyword>
<dbReference type="Gene3D" id="3.40.30.10">
    <property type="entry name" value="Glutaredoxin"/>
    <property type="match status" value="1"/>
</dbReference>
<dbReference type="InterPro" id="IPR036249">
    <property type="entry name" value="Thioredoxin-like_sf"/>
</dbReference>